<dbReference type="AlphaFoldDB" id="A0A5C6C0B7"/>
<protein>
    <submittedName>
        <fullName evidence="1">Uncharacterized protein</fullName>
    </submittedName>
</protein>
<keyword evidence="2" id="KW-1185">Reference proteome</keyword>
<evidence type="ECO:0000313" key="2">
    <source>
        <dbReference type="Proteomes" id="UP000319908"/>
    </source>
</evidence>
<gene>
    <name evidence="1" type="ORF">Poly21_01460</name>
</gene>
<evidence type="ECO:0000313" key="1">
    <source>
        <dbReference type="EMBL" id="TWU17993.1"/>
    </source>
</evidence>
<dbReference type="EMBL" id="SJPU01000001">
    <property type="protein sequence ID" value="TWU17993.1"/>
    <property type="molecule type" value="Genomic_DNA"/>
</dbReference>
<name>A0A5C6C0B7_9BACT</name>
<dbReference type="Proteomes" id="UP000319908">
    <property type="component" value="Unassembled WGS sequence"/>
</dbReference>
<sequence>MADLTREDVDELRRLRDESAEITKRIAPDVLKLKTNAKKSDALLARAAKAMAKAGRLSRVRYGVTFRFTEKAGRVAWRSIVERLKSKEYADAEAAKVKPTRKLIAEFPLADQSTTKDTKDTK</sequence>
<comment type="caution">
    <text evidence="1">The sequence shown here is derived from an EMBL/GenBank/DDBJ whole genome shotgun (WGS) entry which is preliminary data.</text>
</comment>
<dbReference type="RefSeq" id="WP_146404992.1">
    <property type="nucleotide sequence ID" value="NZ_SJPU01000001.1"/>
</dbReference>
<reference evidence="1 2" key="1">
    <citation type="journal article" date="2020" name="Antonie Van Leeuwenhoek">
        <title>Rhodopirellula heiligendammensis sp. nov., Rhodopirellula pilleata sp. nov., and Rhodopirellula solitaria sp. nov. isolated from natural or artificial marine surfaces in Northern Germany and California, USA, and emended description of the genus Rhodopirellula.</title>
        <authorList>
            <person name="Kallscheuer N."/>
            <person name="Wiegand S."/>
            <person name="Jogler M."/>
            <person name="Boedeker C."/>
            <person name="Peeters S.H."/>
            <person name="Rast P."/>
            <person name="Heuer A."/>
            <person name="Jetten M.S.M."/>
            <person name="Rohde M."/>
            <person name="Jogler C."/>
        </authorList>
    </citation>
    <scope>NUCLEOTIDE SEQUENCE [LARGE SCALE GENOMIC DNA]</scope>
    <source>
        <strain evidence="1 2">Poly21</strain>
    </source>
</reference>
<accession>A0A5C6C0B7</accession>
<organism evidence="1 2">
    <name type="scientific">Allorhodopirellula heiligendammensis</name>
    <dbReference type="NCBI Taxonomy" id="2714739"/>
    <lineage>
        <taxon>Bacteria</taxon>
        <taxon>Pseudomonadati</taxon>
        <taxon>Planctomycetota</taxon>
        <taxon>Planctomycetia</taxon>
        <taxon>Pirellulales</taxon>
        <taxon>Pirellulaceae</taxon>
        <taxon>Allorhodopirellula</taxon>
    </lineage>
</organism>
<proteinExistence type="predicted"/>